<reference evidence="1 2" key="1">
    <citation type="submission" date="2024-01" db="EMBL/GenBank/DDBJ databases">
        <title>Genome assemblies of Stephania.</title>
        <authorList>
            <person name="Yang L."/>
        </authorList>
    </citation>
    <scope>NUCLEOTIDE SEQUENCE [LARGE SCALE GENOMIC DNA]</scope>
    <source>
        <strain evidence="1">QJT</strain>
        <tissue evidence="1">Leaf</tissue>
    </source>
</reference>
<name>A0AAP0PGS3_9MAGN</name>
<proteinExistence type="predicted"/>
<gene>
    <name evidence="1" type="ORF">Sjap_004136</name>
</gene>
<evidence type="ECO:0000313" key="1">
    <source>
        <dbReference type="EMBL" id="KAK9144233.1"/>
    </source>
</evidence>
<protein>
    <submittedName>
        <fullName evidence="1">Uncharacterized protein</fullName>
    </submittedName>
</protein>
<keyword evidence="2" id="KW-1185">Reference proteome</keyword>
<organism evidence="1 2">
    <name type="scientific">Stephania japonica</name>
    <dbReference type="NCBI Taxonomy" id="461633"/>
    <lineage>
        <taxon>Eukaryota</taxon>
        <taxon>Viridiplantae</taxon>
        <taxon>Streptophyta</taxon>
        <taxon>Embryophyta</taxon>
        <taxon>Tracheophyta</taxon>
        <taxon>Spermatophyta</taxon>
        <taxon>Magnoliopsida</taxon>
        <taxon>Ranunculales</taxon>
        <taxon>Menispermaceae</taxon>
        <taxon>Menispermoideae</taxon>
        <taxon>Cissampelideae</taxon>
        <taxon>Stephania</taxon>
    </lineage>
</organism>
<comment type="caution">
    <text evidence="1">The sequence shown here is derived from an EMBL/GenBank/DDBJ whole genome shotgun (WGS) entry which is preliminary data.</text>
</comment>
<accession>A0AAP0PGS3</accession>
<dbReference type="EMBL" id="JBBNAE010000002">
    <property type="protein sequence ID" value="KAK9144233.1"/>
    <property type="molecule type" value="Genomic_DNA"/>
</dbReference>
<dbReference type="AlphaFoldDB" id="A0AAP0PGS3"/>
<dbReference type="Proteomes" id="UP001417504">
    <property type="component" value="Unassembled WGS sequence"/>
</dbReference>
<sequence length="164" mass="18399">MTLFDDLSFLRNGVHGWIRGGKILKIEYLLEEIGHWRICFGVYTTIGELEFRMATCHIPIGPITSHTTAQLIRSQHVLVNSSTHATSHSPQLIAPYRKIWLEMRISTNSQNFGDNRVIFSANSSATWQLPICPLCLQSAAQPLTCRHVVPSHHSSTSPSCFLSN</sequence>
<evidence type="ECO:0000313" key="2">
    <source>
        <dbReference type="Proteomes" id="UP001417504"/>
    </source>
</evidence>